<evidence type="ECO:0000256" key="2">
    <source>
        <dbReference type="SAM" id="MobiDB-lite"/>
    </source>
</evidence>
<dbReference type="OrthoDB" id="5400438at2759"/>
<feature type="coiled-coil region" evidence="1">
    <location>
        <begin position="330"/>
        <end position="357"/>
    </location>
</feature>
<evidence type="ECO:0000313" key="4">
    <source>
        <dbReference type="Proteomes" id="UP000276215"/>
    </source>
</evidence>
<dbReference type="Proteomes" id="UP000276215">
    <property type="component" value="Unassembled WGS sequence"/>
</dbReference>
<reference evidence="3 4" key="1">
    <citation type="journal article" date="2018" name="Nat. Ecol. Evol.">
        <title>Pezizomycetes genomes reveal the molecular basis of ectomycorrhizal truffle lifestyle.</title>
        <authorList>
            <person name="Murat C."/>
            <person name="Payen T."/>
            <person name="Noel B."/>
            <person name="Kuo A."/>
            <person name="Morin E."/>
            <person name="Chen J."/>
            <person name="Kohler A."/>
            <person name="Krizsan K."/>
            <person name="Balestrini R."/>
            <person name="Da Silva C."/>
            <person name="Montanini B."/>
            <person name="Hainaut M."/>
            <person name="Levati E."/>
            <person name="Barry K.W."/>
            <person name="Belfiori B."/>
            <person name="Cichocki N."/>
            <person name="Clum A."/>
            <person name="Dockter R.B."/>
            <person name="Fauchery L."/>
            <person name="Guy J."/>
            <person name="Iotti M."/>
            <person name="Le Tacon F."/>
            <person name="Lindquist E.A."/>
            <person name="Lipzen A."/>
            <person name="Malagnac F."/>
            <person name="Mello A."/>
            <person name="Molinier V."/>
            <person name="Miyauchi S."/>
            <person name="Poulain J."/>
            <person name="Riccioni C."/>
            <person name="Rubini A."/>
            <person name="Sitrit Y."/>
            <person name="Splivallo R."/>
            <person name="Traeger S."/>
            <person name="Wang M."/>
            <person name="Zifcakova L."/>
            <person name="Wipf D."/>
            <person name="Zambonelli A."/>
            <person name="Paolocci F."/>
            <person name="Nowrousian M."/>
            <person name="Ottonello S."/>
            <person name="Baldrian P."/>
            <person name="Spatafora J.W."/>
            <person name="Henrissat B."/>
            <person name="Nagy L.G."/>
            <person name="Aury J.M."/>
            <person name="Wincker P."/>
            <person name="Grigoriev I.V."/>
            <person name="Bonfante P."/>
            <person name="Martin F.M."/>
        </authorList>
    </citation>
    <scope>NUCLEOTIDE SEQUENCE [LARGE SCALE GENOMIC DNA]</scope>
    <source>
        <strain evidence="3 4">120613-1</strain>
    </source>
</reference>
<organism evidence="3 4">
    <name type="scientific">Choiromyces venosus 120613-1</name>
    <dbReference type="NCBI Taxonomy" id="1336337"/>
    <lineage>
        <taxon>Eukaryota</taxon>
        <taxon>Fungi</taxon>
        <taxon>Dikarya</taxon>
        <taxon>Ascomycota</taxon>
        <taxon>Pezizomycotina</taxon>
        <taxon>Pezizomycetes</taxon>
        <taxon>Pezizales</taxon>
        <taxon>Tuberaceae</taxon>
        <taxon>Choiromyces</taxon>
    </lineage>
</organism>
<accession>A0A3N4K9K5</accession>
<feature type="compositionally biased region" description="Low complexity" evidence="2">
    <location>
        <begin position="443"/>
        <end position="463"/>
    </location>
</feature>
<feature type="region of interest" description="Disordered" evidence="2">
    <location>
        <begin position="217"/>
        <end position="279"/>
    </location>
</feature>
<proteinExistence type="predicted"/>
<dbReference type="AlphaFoldDB" id="A0A3N4K9K5"/>
<evidence type="ECO:0000313" key="3">
    <source>
        <dbReference type="EMBL" id="RPB06128.1"/>
    </source>
</evidence>
<feature type="compositionally biased region" description="Low complexity" evidence="2">
    <location>
        <begin position="248"/>
        <end position="267"/>
    </location>
</feature>
<gene>
    <name evidence="3" type="ORF">L873DRAFT_1785238</name>
</gene>
<sequence>MVVNSIPFNEAAPGGHHKKKSVFGAVAYVDVACVREPPQNPPALSSQEYFPTLTGQKLPNAPLGVWSNSGPFSANMAGGMPTRSGPSSSRELSPAICRRNIQLHQQSYPALGSMAGNSGSQGKPREAQGQGSEEGSWPQKESSWASILKGKGKVTSHQGCYDDSKNALTPTVAGLDGFSSVRGSVVLALPTLRPTPRPTLPPTIPLRIPYKFFAHYQRPTNNNPQPKIRPGYFHKTMSRDPESTSLYSPLSMTSHPPSSSSPSLPRSFRGVSLPNTPMEDLTPRDMAIYENSTLLADAQRLHEAEMDNIFGPNLIITSSPEGHYMCGLALEDLEAKNVLLEAEIEALRDHSALLEQRAVGPRPEQNASFGNFVEMVREISDLRGIADRVESLVEIAKTAQEQVAVLRARLVENGIDLEIPAGPVTVAEDPQEPATPASPDIQAEPVSVSAVPVAPEASSSDSVRPSEENSRFPSNKYFFGELGILFRSISNLGRCNYQFSRQMPVTNVQIPPRVRAKLKAMVQGDEELLDWLLDDANKTKFLVVSGLFARLIYCEVMDRCFIENLIMKMGAPSSQRATIVSGWVHNNPEITEKVWLTLTDMCESLGEHLHTKYVSLLSRPTDARHLEESLRALVGCIEQAARLALGMDYLGWENWKFRFPQSSTPYSASTMTVCDLGTEGLLNFEHETSSLEERHALIKLCIFPFVLRRDHSGDWVLIGKATALI</sequence>
<feature type="region of interest" description="Disordered" evidence="2">
    <location>
        <begin position="425"/>
        <end position="471"/>
    </location>
</feature>
<protein>
    <submittedName>
        <fullName evidence="3">Uncharacterized protein</fullName>
    </submittedName>
</protein>
<feature type="compositionally biased region" description="Polar residues" evidence="2">
    <location>
        <begin position="129"/>
        <end position="145"/>
    </location>
</feature>
<keyword evidence="1" id="KW-0175">Coiled coil</keyword>
<evidence type="ECO:0000256" key="1">
    <source>
        <dbReference type="SAM" id="Coils"/>
    </source>
</evidence>
<keyword evidence="4" id="KW-1185">Reference proteome</keyword>
<dbReference type="EMBL" id="ML120351">
    <property type="protein sequence ID" value="RPB06128.1"/>
    <property type="molecule type" value="Genomic_DNA"/>
</dbReference>
<feature type="region of interest" description="Disordered" evidence="2">
    <location>
        <begin position="110"/>
        <end position="145"/>
    </location>
</feature>
<name>A0A3N4K9K5_9PEZI</name>